<dbReference type="EMBL" id="NCEQ01000009">
    <property type="protein sequence ID" value="OYX56168.1"/>
    <property type="molecule type" value="Genomic_DNA"/>
</dbReference>
<name>A0A258HIK8_9CAUL</name>
<gene>
    <name evidence="2" type="ORF">B7Y86_10670</name>
</gene>
<reference evidence="2 3" key="1">
    <citation type="submission" date="2017-03" db="EMBL/GenBank/DDBJ databases">
        <title>Lifting the veil on microbial sulfur biogeochemistry in mining wastewaters.</title>
        <authorList>
            <person name="Kantor R.S."/>
            <person name="Colenbrander Nelson T."/>
            <person name="Marshall S."/>
            <person name="Bennett D."/>
            <person name="Apte S."/>
            <person name="Camacho D."/>
            <person name="Thomas B.C."/>
            <person name="Warren L.A."/>
            <person name="Banfield J.F."/>
        </authorList>
    </citation>
    <scope>NUCLEOTIDE SEQUENCE [LARGE SCALE GENOMIC DNA]</scope>
    <source>
        <strain evidence="2">32-68-21</strain>
    </source>
</reference>
<sequence length="245" mass="26693">MRLVTYNVHRCVGVDKRLDVERIAGVIAELEPDIVCLQELDVGRARTGGVDQARAIAGRLSMAVRFHAAMRVEAEEYGDAILTGHPETLVHVGALPTVRGVPGLEPRGALWVRVNIEGVDINVLTTHLGLVPREQRLQAAALVGKDWLGHPDCKGPTLLAGDFNATSITRPYQTLARNHADCQRQLGLRPTIKTFPSGFPAIRIDHVFVSPEIRITGVHAPFAPLSRMASDHLPLVVDFEIQPVG</sequence>
<dbReference type="PANTHER" id="PTHR14859">
    <property type="entry name" value="CALCOFLUOR WHITE HYPERSENSITIVE PROTEIN PRECURSOR"/>
    <property type="match status" value="1"/>
</dbReference>
<dbReference type="PANTHER" id="PTHR14859:SF15">
    <property type="entry name" value="ENDONUCLEASE_EXONUCLEASE_PHOSPHATASE DOMAIN-CONTAINING PROTEIN"/>
    <property type="match status" value="1"/>
</dbReference>
<comment type="caution">
    <text evidence="2">The sequence shown here is derived from an EMBL/GenBank/DDBJ whole genome shotgun (WGS) entry which is preliminary data.</text>
</comment>
<dbReference type="GO" id="GO:0006506">
    <property type="term" value="P:GPI anchor biosynthetic process"/>
    <property type="evidence" value="ECO:0007669"/>
    <property type="project" value="TreeGrafter"/>
</dbReference>
<dbReference type="InterPro" id="IPR005135">
    <property type="entry name" value="Endo/exonuclease/phosphatase"/>
</dbReference>
<accession>A0A258HIK8</accession>
<dbReference type="Gene3D" id="3.60.10.10">
    <property type="entry name" value="Endonuclease/exonuclease/phosphatase"/>
    <property type="match status" value="1"/>
</dbReference>
<protein>
    <submittedName>
        <fullName evidence="2">Endonuclease</fullName>
    </submittedName>
</protein>
<evidence type="ECO:0000313" key="3">
    <source>
        <dbReference type="Proteomes" id="UP000216147"/>
    </source>
</evidence>
<evidence type="ECO:0000259" key="1">
    <source>
        <dbReference type="Pfam" id="PF03372"/>
    </source>
</evidence>
<evidence type="ECO:0000313" key="2">
    <source>
        <dbReference type="EMBL" id="OYX56168.1"/>
    </source>
</evidence>
<dbReference type="InterPro" id="IPR036691">
    <property type="entry name" value="Endo/exonu/phosph_ase_sf"/>
</dbReference>
<dbReference type="AlphaFoldDB" id="A0A258HIK8"/>
<proteinExistence type="predicted"/>
<keyword evidence="2" id="KW-0378">Hydrolase</keyword>
<keyword evidence="2" id="KW-0255">Endonuclease</keyword>
<keyword evidence="2" id="KW-0540">Nuclease</keyword>
<dbReference type="Proteomes" id="UP000216147">
    <property type="component" value="Unassembled WGS sequence"/>
</dbReference>
<dbReference type="GO" id="GO:0016020">
    <property type="term" value="C:membrane"/>
    <property type="evidence" value="ECO:0007669"/>
    <property type="project" value="GOC"/>
</dbReference>
<dbReference type="Pfam" id="PF03372">
    <property type="entry name" value="Exo_endo_phos"/>
    <property type="match status" value="1"/>
</dbReference>
<dbReference type="GO" id="GO:0004519">
    <property type="term" value="F:endonuclease activity"/>
    <property type="evidence" value="ECO:0007669"/>
    <property type="project" value="UniProtKB-KW"/>
</dbReference>
<organism evidence="2 3">
    <name type="scientific">Brevundimonas subvibrioides</name>
    <dbReference type="NCBI Taxonomy" id="74313"/>
    <lineage>
        <taxon>Bacteria</taxon>
        <taxon>Pseudomonadati</taxon>
        <taxon>Pseudomonadota</taxon>
        <taxon>Alphaproteobacteria</taxon>
        <taxon>Caulobacterales</taxon>
        <taxon>Caulobacteraceae</taxon>
        <taxon>Brevundimonas</taxon>
    </lineage>
</organism>
<dbReference type="InterPro" id="IPR051916">
    <property type="entry name" value="GPI-anchor_lipid_remodeler"/>
</dbReference>
<feature type="domain" description="Endonuclease/exonuclease/phosphatase" evidence="1">
    <location>
        <begin position="4"/>
        <end position="232"/>
    </location>
</feature>
<dbReference type="SUPFAM" id="SSF56219">
    <property type="entry name" value="DNase I-like"/>
    <property type="match status" value="1"/>
</dbReference>